<dbReference type="AlphaFoldDB" id="A0A0C9XCY1"/>
<feature type="region of interest" description="Disordered" evidence="1">
    <location>
        <begin position="61"/>
        <end position="83"/>
    </location>
</feature>
<dbReference type="Proteomes" id="UP000054477">
    <property type="component" value="Unassembled WGS sequence"/>
</dbReference>
<protein>
    <submittedName>
        <fullName evidence="2">Uncharacterized protein</fullName>
    </submittedName>
</protein>
<proteinExistence type="predicted"/>
<evidence type="ECO:0000313" key="2">
    <source>
        <dbReference type="EMBL" id="KIK02761.1"/>
    </source>
</evidence>
<name>A0A0C9XCY1_9AGAR</name>
<keyword evidence="3" id="KW-1185">Reference proteome</keyword>
<reference evidence="3" key="2">
    <citation type="submission" date="2015-01" db="EMBL/GenBank/DDBJ databases">
        <title>Evolutionary Origins and Diversification of the Mycorrhizal Mutualists.</title>
        <authorList>
            <consortium name="DOE Joint Genome Institute"/>
            <consortium name="Mycorrhizal Genomics Consortium"/>
            <person name="Kohler A."/>
            <person name="Kuo A."/>
            <person name="Nagy L.G."/>
            <person name="Floudas D."/>
            <person name="Copeland A."/>
            <person name="Barry K.W."/>
            <person name="Cichocki N."/>
            <person name="Veneault-Fourrey C."/>
            <person name="LaButti K."/>
            <person name="Lindquist E.A."/>
            <person name="Lipzen A."/>
            <person name="Lundell T."/>
            <person name="Morin E."/>
            <person name="Murat C."/>
            <person name="Riley R."/>
            <person name="Ohm R."/>
            <person name="Sun H."/>
            <person name="Tunlid A."/>
            <person name="Henrissat B."/>
            <person name="Grigoriev I.V."/>
            <person name="Hibbett D.S."/>
            <person name="Martin F."/>
        </authorList>
    </citation>
    <scope>NUCLEOTIDE SEQUENCE [LARGE SCALE GENOMIC DNA]</scope>
    <source>
        <strain evidence="3">LaAM-08-1</strain>
    </source>
</reference>
<reference evidence="2 3" key="1">
    <citation type="submission" date="2014-04" db="EMBL/GenBank/DDBJ databases">
        <authorList>
            <consortium name="DOE Joint Genome Institute"/>
            <person name="Kuo A."/>
            <person name="Kohler A."/>
            <person name="Nagy L.G."/>
            <person name="Floudas D."/>
            <person name="Copeland A."/>
            <person name="Barry K.W."/>
            <person name="Cichocki N."/>
            <person name="Veneault-Fourrey C."/>
            <person name="LaButti K."/>
            <person name="Lindquist E.A."/>
            <person name="Lipzen A."/>
            <person name="Lundell T."/>
            <person name="Morin E."/>
            <person name="Murat C."/>
            <person name="Sun H."/>
            <person name="Tunlid A."/>
            <person name="Henrissat B."/>
            <person name="Grigoriev I.V."/>
            <person name="Hibbett D.S."/>
            <person name="Martin F."/>
            <person name="Nordberg H.P."/>
            <person name="Cantor M.N."/>
            <person name="Hua S.X."/>
        </authorList>
    </citation>
    <scope>NUCLEOTIDE SEQUENCE [LARGE SCALE GENOMIC DNA]</scope>
    <source>
        <strain evidence="2 3">LaAM-08-1</strain>
    </source>
</reference>
<evidence type="ECO:0000313" key="3">
    <source>
        <dbReference type="Proteomes" id="UP000054477"/>
    </source>
</evidence>
<dbReference type="HOGENOM" id="CLU_1175593_0_0_1"/>
<feature type="compositionally biased region" description="Acidic residues" evidence="1">
    <location>
        <begin position="190"/>
        <end position="203"/>
    </location>
</feature>
<dbReference type="EMBL" id="KN838588">
    <property type="protein sequence ID" value="KIK02761.1"/>
    <property type="molecule type" value="Genomic_DNA"/>
</dbReference>
<feature type="region of interest" description="Disordered" evidence="1">
    <location>
        <begin position="152"/>
        <end position="211"/>
    </location>
</feature>
<dbReference type="OrthoDB" id="3070249at2759"/>
<dbReference type="STRING" id="1095629.A0A0C9XCY1"/>
<feature type="compositionally biased region" description="Low complexity" evidence="1">
    <location>
        <begin position="68"/>
        <end position="83"/>
    </location>
</feature>
<gene>
    <name evidence="2" type="ORF">K443DRAFT_131731</name>
</gene>
<evidence type="ECO:0000256" key="1">
    <source>
        <dbReference type="SAM" id="MobiDB-lite"/>
    </source>
</evidence>
<sequence length="236" mass="25166">MCEACRGRHRVYASTKRARRKMEKAAVAGVGAERAGVGEVGGSGGANGGVTAVWMPLSVSDQGETHQHTQAQPGQNQQAQSQGWDHAIDPRLFQVPGQGAVPSSSSATGLPLHPHLVTTTSTSELANALTLPVSASSYGGYVQLGEAQARFQQPVASSTREDQRTTPTPAPDDIQSPDGVEDQRRRGQGQEEEEEQQGEEEDPTVPTRRCSVKGCKKVIRGMHLRIQNVSTLPNPL</sequence>
<organism evidence="2 3">
    <name type="scientific">Laccaria amethystina LaAM-08-1</name>
    <dbReference type="NCBI Taxonomy" id="1095629"/>
    <lineage>
        <taxon>Eukaryota</taxon>
        <taxon>Fungi</taxon>
        <taxon>Dikarya</taxon>
        <taxon>Basidiomycota</taxon>
        <taxon>Agaricomycotina</taxon>
        <taxon>Agaricomycetes</taxon>
        <taxon>Agaricomycetidae</taxon>
        <taxon>Agaricales</taxon>
        <taxon>Agaricineae</taxon>
        <taxon>Hydnangiaceae</taxon>
        <taxon>Laccaria</taxon>
    </lineage>
</organism>
<accession>A0A0C9XCY1</accession>